<name>A0A511KHS7_RHOTO</name>
<comment type="caution">
    <text evidence="2">The sequence shown here is derived from an EMBL/GenBank/DDBJ whole genome shotgun (WGS) entry which is preliminary data.</text>
</comment>
<feature type="compositionally biased region" description="Low complexity" evidence="1">
    <location>
        <begin position="562"/>
        <end position="576"/>
    </location>
</feature>
<proteinExistence type="predicted"/>
<feature type="compositionally biased region" description="Basic and acidic residues" evidence="1">
    <location>
        <begin position="154"/>
        <end position="190"/>
    </location>
</feature>
<feature type="compositionally biased region" description="Low complexity" evidence="1">
    <location>
        <begin position="802"/>
        <end position="818"/>
    </location>
</feature>
<protein>
    <submittedName>
        <fullName evidence="2">Uncharacterized protein</fullName>
    </submittedName>
</protein>
<feature type="region of interest" description="Disordered" evidence="1">
    <location>
        <begin position="100"/>
        <end position="219"/>
    </location>
</feature>
<feature type="compositionally biased region" description="Low complexity" evidence="1">
    <location>
        <begin position="700"/>
        <end position="710"/>
    </location>
</feature>
<sequence length="1200" mass="130638">MSVDPHLLTLNTGGPEDGAREQEEEGEQAELGEDDFYVERIVDYKVCDLMELGTPLDEWETPDTRYEVRYLVNNTWEPRRNFASWQDAYDDQIAEIRRKHPKKRSVEFLEEKAARKNEGWRKNEREQEEEENKKRVKKLRKGGVSQAKKKGKKVKQEKVKQETVKQEKAKLDKGKPDKGKGKEPLRRISTERGSASPALSATGSNKASTRRTRTSRISDEWIDQEALNEFINSGNAPSELRALQATPPPKHDAEGNLIYSSSEVGSPSSQRRPSPAPTMANGAAPTQRGFAGSDDEDEDDVRMGGPGEPVGVAQPPPVSATSTSITKGFAGSDSEDEMDIDVANQPAQSRDGFARDSDEMVDFGQAEHKPVVAASRGPAAGGFAGDDDDDAGYFPALAPFPPSFSREPTSQPARVTQKGGFAGSSEEDEGGESGGFVERSRHSAAGRADLGAMPVCAGVSRSNSVDIRGFAGSGNDEKPAAAAQERPAARQVQGFAGESSDEDEPAEPVPSASLAPGRQGLARESDDDEEPAAAEQSQKGGFAGDSDEEEVKSMLQDCGDQPAAIEAASAPAAHPARTTGGFAGSDDDEEEPPPTTTAAPPDPQPQPQPLVVAHQPQPARASSVPARNDAEPSQERAAAVARSSSRSPSAAKGPAASAQKSPQPAPRGPKVSHKRSSRDEDRPTVCTSSKPPPTKKVKSSEGGRVSSESSADSRVKKGGKKKGKKAPIESTDDERPAKKKKKRRIVENDEADEADDQPRAPKAPLMQAQQILRMKFPKVDASASKASLQPVAPIEQQRQSPSISADSSSLTGSSSAQAKRAKKAQDPYNYGVAQVRYTNGFIPINADKLRMNKLDAKLREAYGVPVPAQFMPGVEQIRYMWSVGPAHGNPLDGADDFDNIMANSGRPREVYVTPPPDDSQVGVDKHARRHRIEYLALQFILWDFRNIKQADAPRDSVTACFVHASELPELGCFPGKYAGMDRLRDRPHTVFFVYGMDDQTRRRAMRQIWRPLVAITFTPSALVRNAERVCSIVEYTGGRFNPDLAARDVFPWVPLQYFLPGGAFGACIDAEGKRLTPRPEENLDHRTAKLALHSLLMMDQLAITSVMAAAEPASTSTIFPRLPDRVPYNPSVWKQFAEFYPPELCTFNLARLQKLACSWRSKYSQFRNWVIIASPDERKICAPLPGITLVDVAQAEKLFR</sequence>
<feature type="compositionally biased region" description="Low complexity" evidence="1">
    <location>
        <begin position="636"/>
        <end position="662"/>
    </location>
</feature>
<dbReference type="OrthoDB" id="433924at2759"/>
<evidence type="ECO:0000313" key="3">
    <source>
        <dbReference type="Proteomes" id="UP000321518"/>
    </source>
</evidence>
<feature type="compositionally biased region" description="Basic residues" evidence="1">
    <location>
        <begin position="134"/>
        <end position="153"/>
    </location>
</feature>
<feature type="region of interest" description="Disordered" evidence="1">
    <location>
        <begin position="787"/>
        <end position="826"/>
    </location>
</feature>
<organism evidence="2 3">
    <name type="scientific">Rhodotorula toruloides</name>
    <name type="common">Yeast</name>
    <name type="synonym">Rhodosporidium toruloides</name>
    <dbReference type="NCBI Taxonomy" id="5286"/>
    <lineage>
        <taxon>Eukaryota</taxon>
        <taxon>Fungi</taxon>
        <taxon>Dikarya</taxon>
        <taxon>Basidiomycota</taxon>
        <taxon>Pucciniomycotina</taxon>
        <taxon>Microbotryomycetes</taxon>
        <taxon>Sporidiobolales</taxon>
        <taxon>Sporidiobolaceae</taxon>
        <taxon>Rhodotorula</taxon>
    </lineage>
</organism>
<feature type="region of interest" description="Disordered" evidence="1">
    <location>
        <begin position="370"/>
        <end position="762"/>
    </location>
</feature>
<evidence type="ECO:0000256" key="1">
    <source>
        <dbReference type="SAM" id="MobiDB-lite"/>
    </source>
</evidence>
<dbReference type="Proteomes" id="UP000321518">
    <property type="component" value="Unassembled WGS sequence"/>
</dbReference>
<evidence type="ECO:0000313" key="2">
    <source>
        <dbReference type="EMBL" id="GEM09931.1"/>
    </source>
</evidence>
<feature type="compositionally biased region" description="Acidic residues" evidence="1">
    <location>
        <begin position="22"/>
        <end position="33"/>
    </location>
</feature>
<dbReference type="EMBL" id="BJWK01000009">
    <property type="protein sequence ID" value="GEM09931.1"/>
    <property type="molecule type" value="Genomic_DNA"/>
</dbReference>
<feature type="region of interest" description="Disordered" evidence="1">
    <location>
        <begin position="238"/>
        <end position="356"/>
    </location>
</feature>
<dbReference type="CDD" id="cd00024">
    <property type="entry name" value="CD_CSD"/>
    <property type="match status" value="1"/>
</dbReference>
<feature type="region of interest" description="Disordered" evidence="1">
    <location>
        <begin position="1"/>
        <end position="33"/>
    </location>
</feature>
<dbReference type="AlphaFoldDB" id="A0A511KHS7"/>
<feature type="compositionally biased region" description="Polar residues" evidence="1">
    <location>
        <begin position="191"/>
        <end position="207"/>
    </location>
</feature>
<gene>
    <name evidence="2" type="ORF">Rt10032_c09g3948</name>
</gene>
<feature type="compositionally biased region" description="Basic and acidic residues" evidence="1">
    <location>
        <begin position="104"/>
        <end position="125"/>
    </location>
</feature>
<feature type="compositionally biased region" description="Low complexity" evidence="1">
    <location>
        <begin position="480"/>
        <end position="491"/>
    </location>
</feature>
<reference evidence="2 3" key="1">
    <citation type="submission" date="2019-07" db="EMBL/GenBank/DDBJ databases">
        <title>Rhodotorula toruloides NBRC10032 genome sequencing.</title>
        <authorList>
            <person name="Shida Y."/>
            <person name="Takaku H."/>
            <person name="Ogasawara W."/>
            <person name="Mori K."/>
        </authorList>
    </citation>
    <scope>NUCLEOTIDE SEQUENCE [LARGE SCALE GENOMIC DNA]</scope>
    <source>
        <strain evidence="2 3">NBRC10032</strain>
    </source>
</reference>
<accession>A0A511KHS7</accession>
<feature type="compositionally biased region" description="Basic residues" evidence="1">
    <location>
        <begin position="716"/>
        <end position="725"/>
    </location>
</feature>